<evidence type="ECO:0000259" key="2">
    <source>
        <dbReference type="Pfam" id="PF17775"/>
    </source>
</evidence>
<evidence type="ECO:0000256" key="1">
    <source>
        <dbReference type="HAMAP-Rule" id="MF_00612"/>
    </source>
</evidence>
<dbReference type="PANTHER" id="PTHR33747:SF1">
    <property type="entry name" value="ADENYLATE CYCLASE-ASSOCIATED CAP C-TERMINAL DOMAIN-CONTAINING PROTEIN"/>
    <property type="match status" value="1"/>
</dbReference>
<evidence type="ECO:0000313" key="4">
    <source>
        <dbReference type="Proteomes" id="UP000501387"/>
    </source>
</evidence>
<dbReference type="AlphaFoldDB" id="A0A6G8FKF2"/>
<dbReference type="HAMAP" id="MF_00612">
    <property type="entry name" value="UPF0225"/>
    <property type="match status" value="1"/>
</dbReference>
<gene>
    <name evidence="3" type="ORF">G7067_11120</name>
</gene>
<dbReference type="InterPro" id="IPR023006">
    <property type="entry name" value="YchJ-like"/>
</dbReference>
<dbReference type="RefSeq" id="WP_166324312.1">
    <property type="nucleotide sequence ID" value="NZ_CP049934.1"/>
</dbReference>
<dbReference type="PANTHER" id="PTHR33747">
    <property type="entry name" value="UPF0225 PROTEIN SCO1677"/>
    <property type="match status" value="1"/>
</dbReference>
<dbReference type="KEGG" id="lins:G7067_11120"/>
<evidence type="ECO:0000313" key="3">
    <source>
        <dbReference type="EMBL" id="QIM16828.1"/>
    </source>
</evidence>
<dbReference type="Proteomes" id="UP000501387">
    <property type="component" value="Chromosome"/>
</dbReference>
<proteinExistence type="inferred from homology"/>
<dbReference type="EMBL" id="CP049934">
    <property type="protein sequence ID" value="QIM16828.1"/>
    <property type="molecule type" value="Genomic_DNA"/>
</dbReference>
<comment type="similarity">
    <text evidence="1">Belongs to the UPF0225 family.</text>
</comment>
<dbReference type="Gene3D" id="3.10.450.50">
    <property type="match status" value="1"/>
</dbReference>
<sequence>MTARDSAACPCGRGPSYVECCGPLHEGGAAPTAERLMRSRYCAFVLGDAQYLLDTWHPSTKPTEMELDPAIEWRRLAIEGTVAGGPFDIAGEVTFTAIARTPQGRFEQRERSRFVKDQDGRWNYVDGDSLA</sequence>
<keyword evidence="4" id="KW-1185">Reference proteome</keyword>
<dbReference type="InterPro" id="IPR032710">
    <property type="entry name" value="NTF2-like_dom_sf"/>
</dbReference>
<organism evidence="3 4">
    <name type="scientific">Leucobacter insecticola</name>
    <dbReference type="NCBI Taxonomy" id="2714934"/>
    <lineage>
        <taxon>Bacteria</taxon>
        <taxon>Bacillati</taxon>
        <taxon>Actinomycetota</taxon>
        <taxon>Actinomycetes</taxon>
        <taxon>Micrococcales</taxon>
        <taxon>Microbacteriaceae</taxon>
        <taxon>Leucobacter</taxon>
    </lineage>
</organism>
<dbReference type="InterPro" id="IPR048469">
    <property type="entry name" value="YchJ-like_M"/>
</dbReference>
<reference evidence="3 4" key="1">
    <citation type="submission" date="2020-03" db="EMBL/GenBank/DDBJ databases">
        <title>Leucobacter sp. nov., isolated from beetles.</title>
        <authorList>
            <person name="Hyun D.-W."/>
            <person name="Bae J.-W."/>
        </authorList>
    </citation>
    <scope>NUCLEOTIDE SEQUENCE [LARGE SCALE GENOMIC DNA]</scope>
    <source>
        <strain evidence="3 4">HDW9B</strain>
    </source>
</reference>
<protein>
    <recommendedName>
        <fullName evidence="1">UPF0225 protein G7067_11120</fullName>
    </recommendedName>
</protein>
<feature type="domain" description="YchJ-like middle NTF2-like" evidence="2">
    <location>
        <begin position="32"/>
        <end position="127"/>
    </location>
</feature>
<name>A0A6G8FKF2_9MICO</name>
<accession>A0A6G8FKF2</accession>
<dbReference type="Pfam" id="PF17775">
    <property type="entry name" value="YchJ_M-like"/>
    <property type="match status" value="1"/>
</dbReference>
<dbReference type="SUPFAM" id="SSF54427">
    <property type="entry name" value="NTF2-like"/>
    <property type="match status" value="1"/>
</dbReference>